<evidence type="ECO:0000313" key="7">
    <source>
        <dbReference type="EMBL" id="TFY79621.1"/>
    </source>
</evidence>
<dbReference type="InterPro" id="IPR016650">
    <property type="entry name" value="eIF3e"/>
</dbReference>
<dbReference type="AlphaFoldDB" id="A0A4Z0A0A2"/>
<evidence type="ECO:0000259" key="6">
    <source>
        <dbReference type="PROSITE" id="PS50250"/>
    </source>
</evidence>
<evidence type="ECO:0000256" key="4">
    <source>
        <dbReference type="HAMAP-Rule" id="MF_03004"/>
    </source>
</evidence>
<dbReference type="Proteomes" id="UP000298061">
    <property type="component" value="Unassembled WGS sequence"/>
</dbReference>
<dbReference type="Pfam" id="PF09440">
    <property type="entry name" value="eIF3_N"/>
    <property type="match status" value="1"/>
</dbReference>
<accession>A0A4Z0A0A2</accession>
<feature type="domain" description="PCI" evidence="6">
    <location>
        <begin position="227"/>
        <end position="416"/>
    </location>
</feature>
<evidence type="ECO:0000256" key="3">
    <source>
        <dbReference type="ARBA" id="ARBA00022917"/>
    </source>
</evidence>
<keyword evidence="2 4" id="KW-0396">Initiation factor</keyword>
<evidence type="ECO:0000313" key="8">
    <source>
        <dbReference type="Proteomes" id="UP000298061"/>
    </source>
</evidence>
<gene>
    <name evidence="4" type="primary">INT6</name>
    <name evidence="7" type="ORF">EWM64_g4387</name>
</gene>
<dbReference type="SMART" id="SM00088">
    <property type="entry name" value="PINT"/>
    <property type="match status" value="1"/>
</dbReference>
<dbReference type="PROSITE" id="PS50250">
    <property type="entry name" value="PCI"/>
    <property type="match status" value="1"/>
</dbReference>
<keyword evidence="3 4" id="KW-0648">Protein biosynthesis</keyword>
<dbReference type="GO" id="GO:0001732">
    <property type="term" value="P:formation of cytoplasmic translation initiation complex"/>
    <property type="evidence" value="ECO:0007669"/>
    <property type="project" value="UniProtKB-UniRule"/>
</dbReference>
<dbReference type="SUPFAM" id="SSF46785">
    <property type="entry name" value="Winged helix' DNA-binding domain"/>
    <property type="match status" value="1"/>
</dbReference>
<dbReference type="STRING" id="135208.A0A4Z0A0A2"/>
<dbReference type="InterPro" id="IPR000717">
    <property type="entry name" value="PCI_dom"/>
</dbReference>
<dbReference type="GO" id="GO:0071540">
    <property type="term" value="C:eukaryotic translation initiation factor 3 complex, eIF3e"/>
    <property type="evidence" value="ECO:0007669"/>
    <property type="project" value="UniProtKB-UniRule"/>
</dbReference>
<evidence type="ECO:0000256" key="1">
    <source>
        <dbReference type="ARBA" id="ARBA00022490"/>
    </source>
</evidence>
<comment type="similarity">
    <text evidence="4 5">Belongs to the eIF-3 subunit E family.</text>
</comment>
<comment type="subunit">
    <text evidence="4 5">Component of the eukaryotic translation initiation factor 3 (eIF-3) complex.</text>
</comment>
<evidence type="ECO:0000256" key="5">
    <source>
        <dbReference type="PIRNR" id="PIRNR016255"/>
    </source>
</evidence>
<dbReference type="Pfam" id="PF01399">
    <property type="entry name" value="PCI"/>
    <property type="match status" value="1"/>
</dbReference>
<dbReference type="GO" id="GO:0003743">
    <property type="term" value="F:translation initiation factor activity"/>
    <property type="evidence" value="ECO:0007669"/>
    <property type="project" value="UniProtKB-UniRule"/>
</dbReference>
<dbReference type="EMBL" id="SFCI01000468">
    <property type="protein sequence ID" value="TFY79621.1"/>
    <property type="molecule type" value="Genomic_DNA"/>
</dbReference>
<dbReference type="PIRSF" id="PIRSF016255">
    <property type="entry name" value="eIF3e_su6"/>
    <property type="match status" value="1"/>
</dbReference>
<dbReference type="Pfam" id="PF21357">
    <property type="entry name" value="EIF3E_C"/>
    <property type="match status" value="1"/>
</dbReference>
<dbReference type="GO" id="GO:0033290">
    <property type="term" value="C:eukaryotic 48S preinitiation complex"/>
    <property type="evidence" value="ECO:0007669"/>
    <property type="project" value="UniProtKB-UniRule"/>
</dbReference>
<keyword evidence="1 4" id="KW-0963">Cytoplasm</keyword>
<comment type="function">
    <text evidence="4">Component of the eukaryotic translation initiation factor 3 (eIF-3) complex, which is involved in protein synthesis of a specialized repertoire of mRNAs and, together with other initiation factors, stimulates binding of mRNA and methionyl-tRNAi to the 40S ribosome. The eIF-3 complex specifically targets and initiates translation of a subset of mRNAs involved in cell proliferation.</text>
</comment>
<sequence length="455" mass="52045">MAEYDLTKTIIPYLDRHFAFPLLAHLVETNLFPVEEVQAAQYELAKGTNMVDYAINLFEQLHPDEEVPEEFGNKREKAVSTNEHLQQEAQAVLDVIENPDVAQALRQDKNQNLQYLKDNYGLTLEQITALYNFGQFQYTYGNYSGAADYLYHFRVLSTDTDLNTSAHWGKLASDILTGKWDVALEELNTLRESIDARAASAPLLNSPTESLASLHSRTWLIHWSLFVYFNHESGRTLLLDTFLAPAYLNTIQSACPWILRYLVAAAVLSRKAQQTTPGGTPVSSRVRYAIRELVKIVQMEEYQYSDPITRFLKELYVEFDFEAAQRELLVAERVVGDDFFLNEFKEEFLDNARYLISEAYCRIHQRIDIGDLSERLNLSRDEGEKWIVNLIRESRMGADAKIDLEKNVIEINRPPLPIYQSVIEKTRGLSIRTQAMGAAMSRAAQPSRLRAKSVA</sequence>
<protein>
    <recommendedName>
        <fullName evidence="4 5">Eukaryotic translation initiation factor 3 subunit E</fullName>
        <shortName evidence="4">eIF3e</shortName>
    </recommendedName>
</protein>
<dbReference type="OrthoDB" id="417252at2759"/>
<dbReference type="CDD" id="cd21378">
    <property type="entry name" value="eIF3E"/>
    <property type="match status" value="1"/>
</dbReference>
<dbReference type="HAMAP" id="MF_03004">
    <property type="entry name" value="eIF3e"/>
    <property type="match status" value="1"/>
</dbReference>
<reference evidence="7 8" key="1">
    <citation type="submission" date="2019-02" db="EMBL/GenBank/DDBJ databases">
        <title>Genome sequencing of the rare red list fungi Hericium alpestre (H. flagellum).</title>
        <authorList>
            <person name="Buettner E."/>
            <person name="Kellner H."/>
        </authorList>
    </citation>
    <scope>NUCLEOTIDE SEQUENCE [LARGE SCALE GENOMIC DNA]</scope>
    <source>
        <strain evidence="7 8">DSM 108284</strain>
    </source>
</reference>
<dbReference type="InterPro" id="IPR036390">
    <property type="entry name" value="WH_DNA-bd_sf"/>
</dbReference>
<organism evidence="7 8">
    <name type="scientific">Hericium alpestre</name>
    <dbReference type="NCBI Taxonomy" id="135208"/>
    <lineage>
        <taxon>Eukaryota</taxon>
        <taxon>Fungi</taxon>
        <taxon>Dikarya</taxon>
        <taxon>Basidiomycota</taxon>
        <taxon>Agaricomycotina</taxon>
        <taxon>Agaricomycetes</taxon>
        <taxon>Russulales</taxon>
        <taxon>Hericiaceae</taxon>
        <taxon>Hericium</taxon>
    </lineage>
</organism>
<name>A0A4Z0A0A2_9AGAM</name>
<dbReference type="GO" id="GO:0016282">
    <property type="term" value="C:eukaryotic 43S preinitiation complex"/>
    <property type="evidence" value="ECO:0007669"/>
    <property type="project" value="UniProtKB-UniRule"/>
</dbReference>
<dbReference type="PANTHER" id="PTHR10317">
    <property type="entry name" value="EUKARYOTIC TRANSLATION INITIATION FACTOR 3 SUBUNIT E"/>
    <property type="match status" value="1"/>
</dbReference>
<dbReference type="InterPro" id="IPR019010">
    <property type="entry name" value="eIF3e_N"/>
</dbReference>
<proteinExistence type="inferred from homology"/>
<comment type="caution">
    <text evidence="7">The sequence shown here is derived from an EMBL/GenBank/DDBJ whole genome shotgun (WGS) entry which is preliminary data.</text>
</comment>
<comment type="subcellular location">
    <subcellularLocation>
        <location evidence="4 5">Cytoplasm</location>
    </subcellularLocation>
</comment>
<keyword evidence="8" id="KW-1185">Reference proteome</keyword>
<evidence type="ECO:0000256" key="2">
    <source>
        <dbReference type="ARBA" id="ARBA00022540"/>
    </source>
</evidence>
<dbReference type="SMART" id="SM01186">
    <property type="entry name" value="eIF3_N"/>
    <property type="match status" value="1"/>
</dbReference>